<accession>A0A210PH02</accession>
<feature type="transmembrane region" description="Helical" evidence="4">
    <location>
        <begin position="322"/>
        <end position="341"/>
    </location>
</feature>
<reference evidence="5 6" key="1">
    <citation type="journal article" date="2017" name="Nat. Ecol. Evol.">
        <title>Scallop genome provides insights into evolution of bilaterian karyotype and development.</title>
        <authorList>
            <person name="Wang S."/>
            <person name="Zhang J."/>
            <person name="Jiao W."/>
            <person name="Li J."/>
            <person name="Xun X."/>
            <person name="Sun Y."/>
            <person name="Guo X."/>
            <person name="Huan P."/>
            <person name="Dong B."/>
            <person name="Zhang L."/>
            <person name="Hu X."/>
            <person name="Sun X."/>
            <person name="Wang J."/>
            <person name="Zhao C."/>
            <person name="Wang Y."/>
            <person name="Wang D."/>
            <person name="Huang X."/>
            <person name="Wang R."/>
            <person name="Lv J."/>
            <person name="Li Y."/>
            <person name="Zhang Z."/>
            <person name="Liu B."/>
            <person name="Lu W."/>
            <person name="Hui Y."/>
            <person name="Liang J."/>
            <person name="Zhou Z."/>
            <person name="Hou R."/>
            <person name="Li X."/>
            <person name="Liu Y."/>
            <person name="Li H."/>
            <person name="Ning X."/>
            <person name="Lin Y."/>
            <person name="Zhao L."/>
            <person name="Xing Q."/>
            <person name="Dou J."/>
            <person name="Li Y."/>
            <person name="Mao J."/>
            <person name="Guo H."/>
            <person name="Dou H."/>
            <person name="Li T."/>
            <person name="Mu C."/>
            <person name="Jiang W."/>
            <person name="Fu Q."/>
            <person name="Fu X."/>
            <person name="Miao Y."/>
            <person name="Liu J."/>
            <person name="Yu Q."/>
            <person name="Li R."/>
            <person name="Liao H."/>
            <person name="Li X."/>
            <person name="Kong Y."/>
            <person name="Jiang Z."/>
            <person name="Chourrout D."/>
            <person name="Li R."/>
            <person name="Bao Z."/>
        </authorList>
    </citation>
    <scope>NUCLEOTIDE SEQUENCE [LARGE SCALE GENOMIC DNA]</scope>
    <source>
        <strain evidence="5 6">PY_sf001</strain>
    </source>
</reference>
<dbReference type="EMBL" id="NEDP02076709">
    <property type="protein sequence ID" value="OWF35760.1"/>
    <property type="molecule type" value="Genomic_DNA"/>
</dbReference>
<dbReference type="PANTHER" id="PTHR23121">
    <property type="entry name" value="SODIUM-DEPENDENT GLUCOSE TRANSPORTER 1"/>
    <property type="match status" value="1"/>
</dbReference>
<evidence type="ECO:0000256" key="1">
    <source>
        <dbReference type="ARBA" id="ARBA00022692"/>
    </source>
</evidence>
<feature type="transmembrane region" description="Helical" evidence="4">
    <location>
        <begin position="260"/>
        <end position="281"/>
    </location>
</feature>
<gene>
    <name evidence="5" type="ORF">KP79_PYT19163</name>
</gene>
<feature type="transmembrane region" description="Helical" evidence="4">
    <location>
        <begin position="176"/>
        <end position="194"/>
    </location>
</feature>
<dbReference type="PANTHER" id="PTHR23121:SF9">
    <property type="entry name" value="SODIUM-DEPENDENT GLUCOSE TRANSPORTER 1"/>
    <property type="match status" value="1"/>
</dbReference>
<comment type="caution">
    <text evidence="5">The sequence shown here is derived from an EMBL/GenBank/DDBJ whole genome shotgun (WGS) entry which is preliminary data.</text>
</comment>
<evidence type="ECO:0000256" key="3">
    <source>
        <dbReference type="ARBA" id="ARBA00023136"/>
    </source>
</evidence>
<keyword evidence="2 4" id="KW-1133">Transmembrane helix</keyword>
<dbReference type="Proteomes" id="UP000242188">
    <property type="component" value="Unassembled WGS sequence"/>
</dbReference>
<feature type="transmembrane region" description="Helical" evidence="4">
    <location>
        <begin position="84"/>
        <end position="105"/>
    </location>
</feature>
<protein>
    <submittedName>
        <fullName evidence="5">Sodium-dependent glucose transporter 1A</fullName>
    </submittedName>
</protein>
<organism evidence="5 6">
    <name type="scientific">Mizuhopecten yessoensis</name>
    <name type="common">Japanese scallop</name>
    <name type="synonym">Patinopecten yessoensis</name>
    <dbReference type="NCBI Taxonomy" id="6573"/>
    <lineage>
        <taxon>Eukaryota</taxon>
        <taxon>Metazoa</taxon>
        <taxon>Spiralia</taxon>
        <taxon>Lophotrochozoa</taxon>
        <taxon>Mollusca</taxon>
        <taxon>Bivalvia</taxon>
        <taxon>Autobranchia</taxon>
        <taxon>Pteriomorphia</taxon>
        <taxon>Pectinida</taxon>
        <taxon>Pectinoidea</taxon>
        <taxon>Pectinidae</taxon>
        <taxon>Mizuhopecten</taxon>
    </lineage>
</organism>
<feature type="transmembrane region" description="Helical" evidence="4">
    <location>
        <begin position="142"/>
        <end position="164"/>
    </location>
</feature>
<evidence type="ECO:0000313" key="6">
    <source>
        <dbReference type="Proteomes" id="UP000242188"/>
    </source>
</evidence>
<feature type="transmembrane region" description="Helical" evidence="4">
    <location>
        <begin position="112"/>
        <end position="130"/>
    </location>
</feature>
<name>A0A210PH02_MIZYE</name>
<dbReference type="AlphaFoldDB" id="A0A210PH02"/>
<keyword evidence="3 4" id="KW-0472">Membrane</keyword>
<evidence type="ECO:0000256" key="2">
    <source>
        <dbReference type="ARBA" id="ARBA00022989"/>
    </source>
</evidence>
<feature type="transmembrane region" description="Helical" evidence="4">
    <location>
        <begin position="443"/>
        <end position="466"/>
    </location>
</feature>
<sequence length="520" mass="57214">MEPTACNNENGVSLLGNGIQTESTEATKTGGALYKYRNNSSYRRKIQLSGCIGYLAFTLGWVKGQVGPSFPDILQITGTDLERGSAFITSFYVGRIVGSLSGVLYDRCNKHAFLATVCIANGITVALIPWCSMFELMVTVYLFHGAFAAAMDVGSTAASFSVWGRASLVFYQAYQFLVSIGGILSPLVVAPFLGKSAHFPMGTDFDESNGVIVQNTTSLNSSNSVELSNAIYTVMANVTMNRSAVDAKGSELPIEESKLYIAYCIAAVLVSMSGILFIVFCKTPMEPESEEDEIFIQSKENSTKMEIETTSERDSSNMARNFAIFNICVFSGLYTAVELGMGNFLTVFCLRHMKWSKLNSVFAVSIFYLLFMVGRLFGIVIVKFFKSLKLLCFSMIMSIISFSVLLVCAYYFSDIGVWICTGAAGLSISILFPTAISWTNKAIAPVLGTVSTLIFVTSYVGPFINPPLLSFLMNSYDYMWFCYILLLECVLMLFTYLVMVWLGKKSSPHLDIVHKVECDK</sequence>
<dbReference type="InterPro" id="IPR036259">
    <property type="entry name" value="MFS_trans_sf"/>
</dbReference>
<feature type="transmembrane region" description="Helical" evidence="4">
    <location>
        <begin position="418"/>
        <end position="436"/>
    </location>
</feature>
<evidence type="ECO:0000256" key="4">
    <source>
        <dbReference type="SAM" id="Phobius"/>
    </source>
</evidence>
<feature type="transmembrane region" description="Helical" evidence="4">
    <location>
        <begin position="390"/>
        <end position="412"/>
    </location>
</feature>
<feature type="transmembrane region" description="Helical" evidence="4">
    <location>
        <begin position="361"/>
        <end position="385"/>
    </location>
</feature>
<proteinExistence type="predicted"/>
<feature type="transmembrane region" description="Helical" evidence="4">
    <location>
        <begin position="478"/>
        <end position="502"/>
    </location>
</feature>
<keyword evidence="5" id="KW-0813">Transport</keyword>
<keyword evidence="6" id="KW-1185">Reference proteome</keyword>
<dbReference type="OrthoDB" id="6505948at2759"/>
<dbReference type="Gene3D" id="1.20.1250.20">
    <property type="entry name" value="MFS general substrate transporter like domains"/>
    <property type="match status" value="2"/>
</dbReference>
<keyword evidence="5" id="KW-0762">Sugar transport</keyword>
<keyword evidence="1 4" id="KW-0812">Transmembrane</keyword>
<feature type="transmembrane region" description="Helical" evidence="4">
    <location>
        <begin position="46"/>
        <end position="64"/>
    </location>
</feature>
<dbReference type="SUPFAM" id="SSF103473">
    <property type="entry name" value="MFS general substrate transporter"/>
    <property type="match status" value="1"/>
</dbReference>
<evidence type="ECO:0000313" key="5">
    <source>
        <dbReference type="EMBL" id="OWF35760.1"/>
    </source>
</evidence>